<dbReference type="AlphaFoldDB" id="A0A0E9X8D4"/>
<protein>
    <submittedName>
        <fullName evidence="1">Uncharacterized protein</fullName>
    </submittedName>
</protein>
<accession>A0A0E9X8D4</accession>
<reference evidence="1" key="2">
    <citation type="journal article" date="2015" name="Fish Shellfish Immunol.">
        <title>Early steps in the European eel (Anguilla anguilla)-Vibrio vulnificus interaction in the gills: Role of the RtxA13 toxin.</title>
        <authorList>
            <person name="Callol A."/>
            <person name="Pajuelo D."/>
            <person name="Ebbesson L."/>
            <person name="Teles M."/>
            <person name="MacKenzie S."/>
            <person name="Amaro C."/>
        </authorList>
    </citation>
    <scope>NUCLEOTIDE SEQUENCE</scope>
</reference>
<proteinExistence type="predicted"/>
<evidence type="ECO:0000313" key="1">
    <source>
        <dbReference type="EMBL" id="JAH98854.1"/>
    </source>
</evidence>
<name>A0A0E9X8D4_ANGAN</name>
<reference evidence="1" key="1">
    <citation type="submission" date="2014-11" db="EMBL/GenBank/DDBJ databases">
        <authorList>
            <person name="Amaro Gonzalez C."/>
        </authorList>
    </citation>
    <scope>NUCLEOTIDE SEQUENCE</scope>
</reference>
<organism evidence="1">
    <name type="scientific">Anguilla anguilla</name>
    <name type="common">European freshwater eel</name>
    <name type="synonym">Muraena anguilla</name>
    <dbReference type="NCBI Taxonomy" id="7936"/>
    <lineage>
        <taxon>Eukaryota</taxon>
        <taxon>Metazoa</taxon>
        <taxon>Chordata</taxon>
        <taxon>Craniata</taxon>
        <taxon>Vertebrata</taxon>
        <taxon>Euteleostomi</taxon>
        <taxon>Actinopterygii</taxon>
        <taxon>Neopterygii</taxon>
        <taxon>Teleostei</taxon>
        <taxon>Anguilliformes</taxon>
        <taxon>Anguillidae</taxon>
        <taxon>Anguilla</taxon>
    </lineage>
</organism>
<dbReference type="EMBL" id="GBXM01009723">
    <property type="protein sequence ID" value="JAH98854.1"/>
    <property type="molecule type" value="Transcribed_RNA"/>
</dbReference>
<sequence>MVTFCPATLNECLPPIRYMLIDNRKVKLSERSPMCPLRSWKCWIDVCSTANLKKKKTLNKKIQC</sequence>